<dbReference type="InterPro" id="IPR015946">
    <property type="entry name" value="KH_dom-like_a/b"/>
</dbReference>
<dbReference type="SUPFAM" id="SSF82784">
    <property type="entry name" value="OsmC-like"/>
    <property type="match status" value="1"/>
</dbReference>
<sequence length="132" mass="14571">MTAITCTYTGDGETELVHGPTGSTIQTDLPPDNGGKGRRFSPTDLLAAAFASCVLTIMGKMAATRKEQFEGARVEIEKRMAQNPRRVGEFVLKITFPAHFTPEQKKFYQTAVNACPVHQTLREDVKITVEVR</sequence>
<feature type="region of interest" description="Disordered" evidence="1">
    <location>
        <begin position="18"/>
        <end position="38"/>
    </location>
</feature>
<accession>A0A1Y4DBJ3</accession>
<dbReference type="RefSeq" id="WP_087288505.1">
    <property type="nucleotide sequence ID" value="NZ_NFJD01000003.1"/>
</dbReference>
<evidence type="ECO:0008006" key="4">
    <source>
        <dbReference type="Google" id="ProtNLM"/>
    </source>
</evidence>
<dbReference type="InterPro" id="IPR036102">
    <property type="entry name" value="OsmC/Ohrsf"/>
</dbReference>
<dbReference type="OrthoDB" id="290036at2"/>
<keyword evidence="3" id="KW-1185">Reference proteome</keyword>
<gene>
    <name evidence="2" type="ORF">B5F75_04785</name>
</gene>
<evidence type="ECO:0000256" key="1">
    <source>
        <dbReference type="SAM" id="MobiDB-lite"/>
    </source>
</evidence>
<dbReference type="AlphaFoldDB" id="A0A1Y4DBJ3"/>
<dbReference type="PANTHER" id="PTHR39624">
    <property type="entry name" value="PROTEIN INVOLVED IN RIMO-MEDIATED BETA-METHYLTHIOLATION OF RIBOSOMAL PROTEIN S12 YCAO"/>
    <property type="match status" value="1"/>
</dbReference>
<dbReference type="Pfam" id="PF02566">
    <property type="entry name" value="OsmC"/>
    <property type="match status" value="1"/>
</dbReference>
<dbReference type="EMBL" id="NFJD01000003">
    <property type="protein sequence ID" value="OUO56513.1"/>
    <property type="molecule type" value="Genomic_DNA"/>
</dbReference>
<name>A0A1Y4DBJ3_9BACT</name>
<dbReference type="Proteomes" id="UP000196368">
    <property type="component" value="Unassembled WGS sequence"/>
</dbReference>
<evidence type="ECO:0000313" key="2">
    <source>
        <dbReference type="EMBL" id="OUO56513.1"/>
    </source>
</evidence>
<reference evidence="3" key="1">
    <citation type="submission" date="2017-04" db="EMBL/GenBank/DDBJ databases">
        <title>Function of individual gut microbiota members based on whole genome sequencing of pure cultures obtained from chicken caecum.</title>
        <authorList>
            <person name="Medvecky M."/>
            <person name="Cejkova D."/>
            <person name="Polansky O."/>
            <person name="Karasova D."/>
            <person name="Kubasova T."/>
            <person name="Cizek A."/>
            <person name="Rychlik I."/>
        </authorList>
    </citation>
    <scope>NUCLEOTIDE SEQUENCE [LARGE SCALE GENOMIC DNA]</scope>
    <source>
        <strain evidence="3">An273</strain>
    </source>
</reference>
<dbReference type="Gene3D" id="3.30.300.20">
    <property type="match status" value="1"/>
</dbReference>
<protein>
    <recommendedName>
        <fullName evidence="4">Osmotically inducible protein OsmC</fullName>
    </recommendedName>
</protein>
<comment type="caution">
    <text evidence="2">The sequence shown here is derived from an EMBL/GenBank/DDBJ whole genome shotgun (WGS) entry which is preliminary data.</text>
</comment>
<dbReference type="InterPro" id="IPR003718">
    <property type="entry name" value="OsmC/Ohr_fam"/>
</dbReference>
<organism evidence="2 3">
    <name type="scientific">Candidatus Avelusimicrobium gallicola</name>
    <dbReference type="NCBI Taxonomy" id="2562704"/>
    <lineage>
        <taxon>Bacteria</taxon>
        <taxon>Pseudomonadati</taxon>
        <taxon>Elusimicrobiota</taxon>
        <taxon>Elusimicrobia</taxon>
        <taxon>Elusimicrobiales</taxon>
        <taxon>Elusimicrobiaceae</taxon>
        <taxon>Candidatus Avelusimicrobium</taxon>
    </lineage>
</organism>
<evidence type="ECO:0000313" key="3">
    <source>
        <dbReference type="Proteomes" id="UP000196368"/>
    </source>
</evidence>
<proteinExistence type="predicted"/>
<dbReference type="PANTHER" id="PTHR39624:SF2">
    <property type="entry name" value="OSMC-LIKE PROTEIN"/>
    <property type="match status" value="1"/>
</dbReference>